<evidence type="ECO:0000256" key="1">
    <source>
        <dbReference type="ARBA" id="ARBA00022692"/>
    </source>
</evidence>
<sequence>MLARLSSDVRQYLLVTGNYWAFTLTDGALRMLVVLHFHQLGYSPLQVAMLFLFYEIFGVITNLVGGWLGAQLGLNRTMNIGLAMQVIALSMLLVPSTLLTVPWVMAAQALSGIAKDLNKMSAKGSIKLLVPGEAQGTLYRWVAALTGSKNALKGIGFFLGGALLTTVGFRAAVAAMAIGLALVWLSSLALLKRDLGKAKHKPKFRDLLSKSRAINLLSAARMFLFGARDVWFVVALPVFLAQSLGWDFWQVGGFLAAWVIGYGLVQSLAPYVTGRRGGEVPDGRAAFGWATLLAIIPAVMAALLAREYAAQAVLIIGLMVFGVLFAINSSLHSYLIVSYASEDGVSLDVGFYYMANALGRLLGTVLSGWVFQLAGLGACLAISALFIAVAAAISLALPRHAAPEPSVPA</sequence>
<dbReference type="AlphaFoldDB" id="A0A5R9PDU2"/>
<protein>
    <submittedName>
        <fullName evidence="6">Organoarsenical effux MFS transporter ArsJ</fullName>
    </submittedName>
</protein>
<feature type="domain" description="Major facilitator superfamily (MFS) profile" evidence="5">
    <location>
        <begin position="215"/>
        <end position="409"/>
    </location>
</feature>
<keyword evidence="2 4" id="KW-1133">Transmembrane helix</keyword>
<evidence type="ECO:0000313" key="7">
    <source>
        <dbReference type="Proteomes" id="UP000308508"/>
    </source>
</evidence>
<dbReference type="InterPro" id="IPR036259">
    <property type="entry name" value="MFS_trans_sf"/>
</dbReference>
<feature type="transmembrane region" description="Helical" evidence="4">
    <location>
        <begin position="167"/>
        <end position="191"/>
    </location>
</feature>
<dbReference type="InterPro" id="IPR020846">
    <property type="entry name" value="MFS_dom"/>
</dbReference>
<dbReference type="RefSeq" id="WP_138348935.1">
    <property type="nucleotide sequence ID" value="NZ_SROY01000003.1"/>
</dbReference>
<organism evidence="6 7">
    <name type="scientific">Thermomonas fusca</name>
    <dbReference type="NCBI Taxonomy" id="215690"/>
    <lineage>
        <taxon>Bacteria</taxon>
        <taxon>Pseudomonadati</taxon>
        <taxon>Pseudomonadota</taxon>
        <taxon>Gammaproteobacteria</taxon>
        <taxon>Lysobacterales</taxon>
        <taxon>Lysobacteraceae</taxon>
        <taxon>Thermomonas</taxon>
    </lineage>
</organism>
<feature type="transmembrane region" description="Helical" evidence="4">
    <location>
        <begin position="82"/>
        <end position="105"/>
    </location>
</feature>
<evidence type="ECO:0000256" key="4">
    <source>
        <dbReference type="SAM" id="Phobius"/>
    </source>
</evidence>
<dbReference type="InterPro" id="IPR011701">
    <property type="entry name" value="MFS"/>
</dbReference>
<dbReference type="STRING" id="1123377.GCA_000423885_02117"/>
<dbReference type="EMBL" id="SROY01000003">
    <property type="protein sequence ID" value="TLX21674.1"/>
    <property type="molecule type" value="Genomic_DNA"/>
</dbReference>
<dbReference type="PANTHER" id="PTHR23547">
    <property type="entry name" value="MAJOR FACILITATOR SUPERFAMILY DOMAIN, GENERAL SUBSTRATE TRANSPORTER"/>
    <property type="match status" value="1"/>
</dbReference>
<gene>
    <name evidence="6" type="primary">arsJ</name>
    <name evidence="6" type="ORF">E5S66_09140</name>
</gene>
<keyword evidence="3 4" id="KW-0472">Membrane</keyword>
<name>A0A5R9PDU2_9GAMM</name>
<feature type="transmembrane region" description="Helical" evidence="4">
    <location>
        <begin position="248"/>
        <end position="265"/>
    </location>
</feature>
<dbReference type="GO" id="GO:0022857">
    <property type="term" value="F:transmembrane transporter activity"/>
    <property type="evidence" value="ECO:0007669"/>
    <property type="project" value="InterPro"/>
</dbReference>
<dbReference type="PROSITE" id="PS50850">
    <property type="entry name" value="MFS"/>
    <property type="match status" value="1"/>
</dbReference>
<evidence type="ECO:0000256" key="2">
    <source>
        <dbReference type="ARBA" id="ARBA00022989"/>
    </source>
</evidence>
<feature type="transmembrane region" description="Helical" evidence="4">
    <location>
        <begin position="286"/>
        <end position="305"/>
    </location>
</feature>
<evidence type="ECO:0000256" key="3">
    <source>
        <dbReference type="ARBA" id="ARBA00023136"/>
    </source>
</evidence>
<keyword evidence="7" id="KW-1185">Reference proteome</keyword>
<feature type="transmembrane region" description="Helical" evidence="4">
    <location>
        <begin position="47"/>
        <end position="70"/>
    </location>
</feature>
<dbReference type="Gene3D" id="1.20.1250.20">
    <property type="entry name" value="MFS general substrate transporter like domains"/>
    <property type="match status" value="2"/>
</dbReference>
<dbReference type="PANTHER" id="PTHR23547:SF1">
    <property type="entry name" value="MAJOR FACILITATOR SUPERFAMILY MFS_1"/>
    <property type="match status" value="1"/>
</dbReference>
<feature type="transmembrane region" description="Helical" evidence="4">
    <location>
        <begin position="12"/>
        <end position="35"/>
    </location>
</feature>
<dbReference type="SUPFAM" id="SSF103473">
    <property type="entry name" value="MFS general substrate transporter"/>
    <property type="match status" value="1"/>
</dbReference>
<keyword evidence="1 4" id="KW-0812">Transmembrane</keyword>
<dbReference type="Proteomes" id="UP000308508">
    <property type="component" value="Unassembled WGS sequence"/>
</dbReference>
<dbReference type="Pfam" id="PF07690">
    <property type="entry name" value="MFS_1"/>
    <property type="match status" value="1"/>
</dbReference>
<feature type="transmembrane region" description="Helical" evidence="4">
    <location>
        <begin position="375"/>
        <end position="397"/>
    </location>
</feature>
<proteinExistence type="predicted"/>
<comment type="caution">
    <text evidence="6">The sequence shown here is derived from an EMBL/GenBank/DDBJ whole genome shotgun (WGS) entry which is preliminary data.</text>
</comment>
<feature type="transmembrane region" description="Helical" evidence="4">
    <location>
        <begin position="349"/>
        <end position="369"/>
    </location>
</feature>
<evidence type="ECO:0000259" key="5">
    <source>
        <dbReference type="PROSITE" id="PS50850"/>
    </source>
</evidence>
<dbReference type="InterPro" id="IPR047769">
    <property type="entry name" value="MFS_ArsJ"/>
</dbReference>
<accession>A0A5R9PDU2</accession>
<evidence type="ECO:0000313" key="6">
    <source>
        <dbReference type="EMBL" id="TLX21674.1"/>
    </source>
</evidence>
<feature type="transmembrane region" description="Helical" evidence="4">
    <location>
        <begin position="311"/>
        <end position="337"/>
    </location>
</feature>
<reference evidence="6 7" key="1">
    <citation type="submission" date="2019-04" db="EMBL/GenBank/DDBJ databases">
        <authorList>
            <person name="Grouzdev D.S."/>
            <person name="Nazina T.N."/>
        </authorList>
    </citation>
    <scope>NUCLEOTIDE SEQUENCE [LARGE SCALE GENOMIC DNA]</scope>
    <source>
        <strain evidence="6 7">SHC 3-19</strain>
    </source>
</reference>
<dbReference type="NCBIfam" id="NF033734">
    <property type="entry name" value="MFS_ArsJ"/>
    <property type="match status" value="1"/>
</dbReference>